<feature type="region of interest" description="Disordered" evidence="1">
    <location>
        <begin position="346"/>
        <end position="392"/>
    </location>
</feature>
<sequence>MSESISPVEVLKRPLEEESQDETALKKMKIEAEKQERLDKKLQLEKERLEKRELLEKERLAKKELLEREKQERLEKKLQLDLERQQKKEQIEREKQQKREQLELERLQKKEQLELEKTLKRQKLEKEKQEREERKLEEKRLKDIKREEEKLEREKKKEEERLAKEAKEAKKREEEEKKKRAQLSIGSFFKPISSSPLASPIRKQEVKTQEASSSDYEKHFLKFYVKENCQLCGPVNLDADTRRDQFSLSAVSGDSNIPRFFKGCQRRKRGAYEQSSRSIMQQLNVDQENESLCEQFFKDVPIRFLQFYENARPPYFGTYSPSNAEGVEKLALNPFLKIEGTNYQFDSDLESDDEDDEGEDVEDENDEDDDDESAADSDELDEFVDDDDENSTKQKRKLLGPLIPVVKWLGDAQDDEIYNSKEWERLSYDIEFPIDPFKDYWTPSLAVPSLAAIGSTTAASLLAASQDSPPKKALKVIDKANDIENLSNFILENPRFTIGTLTELCQVNVFKDQRYSKTVVRNSIQNIASFDSKKKLWILKDSTNTAVNSI</sequence>
<feature type="domain" description="Chromatin assembly factor 1 subunit A dimerization" evidence="2">
    <location>
        <begin position="303"/>
        <end position="376"/>
    </location>
</feature>
<evidence type="ECO:0000313" key="3">
    <source>
        <dbReference type="EMBL" id="CDK26618.1"/>
    </source>
</evidence>
<evidence type="ECO:0000259" key="2">
    <source>
        <dbReference type="Pfam" id="PF12253"/>
    </source>
</evidence>
<organism evidence="3 4">
    <name type="scientific">Kuraishia capsulata CBS 1993</name>
    <dbReference type="NCBI Taxonomy" id="1382522"/>
    <lineage>
        <taxon>Eukaryota</taxon>
        <taxon>Fungi</taxon>
        <taxon>Dikarya</taxon>
        <taxon>Ascomycota</taxon>
        <taxon>Saccharomycotina</taxon>
        <taxon>Pichiomycetes</taxon>
        <taxon>Pichiales</taxon>
        <taxon>Pichiaceae</taxon>
        <taxon>Kuraishia</taxon>
    </lineage>
</organism>
<dbReference type="GeneID" id="34520008"/>
<dbReference type="STRING" id="1382522.W6MKR2"/>
<dbReference type="RefSeq" id="XP_022458620.1">
    <property type="nucleotide sequence ID" value="XM_022602857.1"/>
</dbReference>
<evidence type="ECO:0000313" key="4">
    <source>
        <dbReference type="Proteomes" id="UP000019384"/>
    </source>
</evidence>
<accession>W6MKR2</accession>
<name>W6MKR2_9ASCO</name>
<reference evidence="3" key="2">
    <citation type="submission" date="2014-02" db="EMBL/GenBank/DDBJ databases">
        <title>Complete DNA sequence of /Kuraishia capsulata/ illustrates novel genomic features among budding yeasts (/Saccharomycotina/).</title>
        <authorList>
            <person name="Morales L."/>
            <person name="Noel B."/>
            <person name="Porcel B."/>
            <person name="Marcet-Houben M."/>
            <person name="Hullo M-F."/>
            <person name="Sacerdot C."/>
            <person name="Tekaia F."/>
            <person name="Leh-Louis V."/>
            <person name="Despons L."/>
            <person name="Khanna V."/>
            <person name="Aury J-M."/>
            <person name="Barbe V."/>
            <person name="Couloux A."/>
            <person name="Labadie K."/>
            <person name="Pelletier E."/>
            <person name="Souciet J-L."/>
            <person name="Boekhout T."/>
            <person name="Gabaldon T."/>
            <person name="Wincker P."/>
            <person name="Dujon B."/>
        </authorList>
    </citation>
    <scope>NUCLEOTIDE SEQUENCE</scope>
    <source>
        <strain evidence="3">CBS 1993</strain>
    </source>
</reference>
<dbReference type="HOGENOM" id="CLU_028547_0_0_1"/>
<dbReference type="Pfam" id="PF12253">
    <property type="entry name" value="CAF1A_dimeriz"/>
    <property type="match status" value="1"/>
</dbReference>
<dbReference type="OrthoDB" id="79480at2759"/>
<keyword evidence="4" id="KW-1185">Reference proteome</keyword>
<feature type="compositionally biased region" description="Acidic residues" evidence="1">
    <location>
        <begin position="347"/>
        <end position="389"/>
    </location>
</feature>
<dbReference type="InterPro" id="IPR022043">
    <property type="entry name" value="CAF1A_DD"/>
</dbReference>
<protein>
    <recommendedName>
        <fullName evidence="2">Chromatin assembly factor 1 subunit A dimerization domain-containing protein</fullName>
    </recommendedName>
</protein>
<feature type="compositionally biased region" description="Basic and acidic residues" evidence="1">
    <location>
        <begin position="147"/>
        <end position="178"/>
    </location>
</feature>
<feature type="region of interest" description="Disordered" evidence="1">
    <location>
        <begin position="147"/>
        <end position="180"/>
    </location>
</feature>
<dbReference type="EMBL" id="HG793127">
    <property type="protein sequence ID" value="CDK26618.1"/>
    <property type="molecule type" value="Genomic_DNA"/>
</dbReference>
<feature type="region of interest" description="Disordered" evidence="1">
    <location>
        <begin position="1"/>
        <end position="24"/>
    </location>
</feature>
<evidence type="ECO:0000256" key="1">
    <source>
        <dbReference type="SAM" id="MobiDB-lite"/>
    </source>
</evidence>
<dbReference type="Proteomes" id="UP000019384">
    <property type="component" value="Unassembled WGS sequence"/>
</dbReference>
<proteinExistence type="predicted"/>
<dbReference type="AlphaFoldDB" id="W6MKR2"/>
<gene>
    <name evidence="3" type="ORF">KUCA_T00002591001</name>
</gene>
<reference evidence="3" key="1">
    <citation type="submission" date="2013-12" db="EMBL/GenBank/DDBJ databases">
        <authorList>
            <person name="Genoscope - CEA"/>
        </authorList>
    </citation>
    <scope>NUCLEOTIDE SEQUENCE</scope>
    <source>
        <strain evidence="3">CBS 1993</strain>
    </source>
</reference>